<dbReference type="Gene3D" id="3.40.50.10540">
    <property type="entry name" value="Crotonobetainyl-coa:carnitine coa-transferase, domain 1"/>
    <property type="match status" value="1"/>
</dbReference>
<dbReference type="SUPFAM" id="SSF89796">
    <property type="entry name" value="CoA-transferase family III (CaiB/BaiF)"/>
    <property type="match status" value="1"/>
</dbReference>
<dbReference type="Proteomes" id="UP001175271">
    <property type="component" value="Unassembled WGS sequence"/>
</dbReference>
<dbReference type="Pfam" id="PF00753">
    <property type="entry name" value="Lactamase_B"/>
    <property type="match status" value="1"/>
</dbReference>
<comment type="caution">
    <text evidence="5">The sequence shown here is derived from an EMBL/GenBank/DDBJ whole genome shotgun (WGS) entry which is preliminary data.</text>
</comment>
<reference evidence="5" key="1">
    <citation type="submission" date="2023-06" db="EMBL/GenBank/DDBJ databases">
        <title>Genomic analysis of the entomopathogenic nematode Steinernema hermaphroditum.</title>
        <authorList>
            <person name="Schwarz E.M."/>
            <person name="Heppert J.K."/>
            <person name="Baniya A."/>
            <person name="Schwartz H.T."/>
            <person name="Tan C.-H."/>
            <person name="Antoshechkin I."/>
            <person name="Sternberg P.W."/>
            <person name="Goodrich-Blair H."/>
            <person name="Dillman A.R."/>
        </authorList>
    </citation>
    <scope>NUCLEOTIDE SEQUENCE</scope>
    <source>
        <strain evidence="5">PS9179</strain>
        <tissue evidence="5">Whole animal</tissue>
    </source>
</reference>
<dbReference type="InterPro" id="IPR044855">
    <property type="entry name" value="CoA-Trfase_III_dom3_sf"/>
</dbReference>
<dbReference type="AlphaFoldDB" id="A0AA39LQK8"/>
<dbReference type="InterPro" id="IPR023606">
    <property type="entry name" value="CoA-Trfase_III_dom_1_sf"/>
</dbReference>
<accession>A0AA39LQK8</accession>
<evidence type="ECO:0000256" key="1">
    <source>
        <dbReference type="ARBA" id="ARBA00008383"/>
    </source>
</evidence>
<keyword evidence="2" id="KW-0808">Transferase</keyword>
<feature type="region of interest" description="Disordered" evidence="3">
    <location>
        <begin position="620"/>
        <end position="647"/>
    </location>
</feature>
<dbReference type="InterPro" id="IPR036866">
    <property type="entry name" value="RibonucZ/Hydroxyglut_hydro"/>
</dbReference>
<dbReference type="PANTHER" id="PTHR48207">
    <property type="entry name" value="SUCCINATE--HYDROXYMETHYLGLUTARATE COA-TRANSFERASE"/>
    <property type="match status" value="1"/>
</dbReference>
<feature type="compositionally biased region" description="Polar residues" evidence="3">
    <location>
        <begin position="630"/>
        <end position="641"/>
    </location>
</feature>
<dbReference type="EMBL" id="JAUCMV010000004">
    <property type="protein sequence ID" value="KAK0405948.1"/>
    <property type="molecule type" value="Genomic_DNA"/>
</dbReference>
<feature type="region of interest" description="Disordered" evidence="3">
    <location>
        <begin position="507"/>
        <end position="530"/>
    </location>
</feature>
<dbReference type="InterPro" id="IPR001279">
    <property type="entry name" value="Metallo-B-lactamas"/>
</dbReference>
<gene>
    <name evidence="5" type="ORF">QR680_018276</name>
</gene>
<feature type="compositionally biased region" description="Basic residues" evidence="3">
    <location>
        <begin position="517"/>
        <end position="527"/>
    </location>
</feature>
<protein>
    <recommendedName>
        <fullName evidence="4">Metallo-beta-lactamase domain-containing protein</fullName>
    </recommendedName>
</protein>
<evidence type="ECO:0000313" key="5">
    <source>
        <dbReference type="EMBL" id="KAK0405948.1"/>
    </source>
</evidence>
<proteinExistence type="inferred from homology"/>
<evidence type="ECO:0000313" key="6">
    <source>
        <dbReference type="Proteomes" id="UP001175271"/>
    </source>
</evidence>
<dbReference type="CDD" id="cd07711">
    <property type="entry name" value="MBLAC1-like_MBL-fold"/>
    <property type="match status" value="1"/>
</dbReference>
<sequence>MLSKSVSSPLSGIRIADFTRILAGPYATQILGDLGAEVWKIERPGTGDDVRNWVPPQINDQSCYYLCLNRNKKSLAIDLQHPDGQKIARALALKSDVLMENFKTGGLKKLGLGYEELSKENERLIYCSITGWGATGPFAKHAGYDVIAEAVGGFMAVTGPKDGEPCKAGVAVTDMMTGLYAHGAILAALLQRIQTGKGQKIDCNLLSTQITALMNIGSNYLNAGLEGRRWGTEHESIIPYQAFATKDGRHYVVGAGNDAAFAKLVKLMDLEHLTENEKFQGNASRVKNREELLQIIQERFLEEELKYWERCLDDPGLPSGPVNTLAEAYNHPQVEHLGLVQKVEHPQYGQVTLTAPPVEFSEAENRIRSAPPLLGEHTKEVLQRELGFSDAKLDQLKHDRSLTVGCIIDRMHGALVLCCFLVLFTRTRAANPLEDEMLANLALLEDFELKQLRDFVRGKGRGFVSKIPFDAFGNPQDEDDMNPGDPDVVNIGQQMNMMPSLIVPSIIYPSSTTTRRPPPKPKKKKDKQKFTKEDFKELAHLFQQFIDNRKGGHKPTSPLTTTARTTTTIATTTTATPTTQPTSTTTRRVLNRWRMSQTRGAHRFVPPKPLPVITTEEQSWKGSVAKVEQPSPTTQRESTTPAAGGGGSWQFVAPQAAEEKPIVPVNAFMPAATLLPTLALPGPTTVAEDLDWEEKMRELSRQLSQLLGTIKKRKEKEGTLAKGVYEVVDAVTAPPPPKAQVVVLREGMAEQINFSQYNFVCTITLIEDEGRKIIVDTGLGTDINARTLFLTKLAQVGVLPPLVNYVVTTHGHADHSGNTNEFPDAVHFQGAVAHHKSKFNLSDLFEKESQQLTANVMLLKTPGHTAEDISVIVTNVENLGTVGVSGDLFMRAEDLDFPAMWKPLAWNEELQERSRRILLCRVDYIVPGHGKMFRVTPAMRKKMDCR</sequence>
<dbReference type="Pfam" id="PF02515">
    <property type="entry name" value="CoA_transf_3"/>
    <property type="match status" value="1"/>
</dbReference>
<feature type="domain" description="Metallo-beta-lactamase" evidence="4">
    <location>
        <begin position="760"/>
        <end position="929"/>
    </location>
</feature>
<dbReference type="Gene3D" id="3.60.15.10">
    <property type="entry name" value="Ribonuclease Z/Hydroxyacylglutathione hydrolase-like"/>
    <property type="match status" value="1"/>
</dbReference>
<dbReference type="GO" id="GO:0047369">
    <property type="term" value="F:succinate-hydroxymethylglutarate CoA-transferase activity"/>
    <property type="evidence" value="ECO:0007669"/>
    <property type="project" value="TreeGrafter"/>
</dbReference>
<keyword evidence="6" id="KW-1185">Reference proteome</keyword>
<name>A0AA39LQK8_9BILA</name>
<dbReference type="InterPro" id="IPR003673">
    <property type="entry name" value="CoA-Trfase_fam_III"/>
</dbReference>
<organism evidence="5 6">
    <name type="scientific">Steinernema hermaphroditum</name>
    <dbReference type="NCBI Taxonomy" id="289476"/>
    <lineage>
        <taxon>Eukaryota</taxon>
        <taxon>Metazoa</taxon>
        <taxon>Ecdysozoa</taxon>
        <taxon>Nematoda</taxon>
        <taxon>Chromadorea</taxon>
        <taxon>Rhabditida</taxon>
        <taxon>Tylenchina</taxon>
        <taxon>Panagrolaimomorpha</taxon>
        <taxon>Strongyloidoidea</taxon>
        <taxon>Steinernematidae</taxon>
        <taxon>Steinernema</taxon>
    </lineage>
</organism>
<dbReference type="InterPro" id="IPR050483">
    <property type="entry name" value="CoA-transferase_III_domain"/>
</dbReference>
<comment type="similarity">
    <text evidence="1">Belongs to the CoA-transferase III family.</text>
</comment>
<dbReference type="Gene3D" id="3.30.1540.10">
    <property type="entry name" value="formyl-coa transferase, domain 3"/>
    <property type="match status" value="1"/>
</dbReference>
<evidence type="ECO:0000256" key="3">
    <source>
        <dbReference type="SAM" id="MobiDB-lite"/>
    </source>
</evidence>
<evidence type="ECO:0000256" key="2">
    <source>
        <dbReference type="ARBA" id="ARBA00022679"/>
    </source>
</evidence>
<dbReference type="GO" id="GO:0005739">
    <property type="term" value="C:mitochondrion"/>
    <property type="evidence" value="ECO:0007669"/>
    <property type="project" value="TreeGrafter"/>
</dbReference>
<evidence type="ECO:0000259" key="4">
    <source>
        <dbReference type="SMART" id="SM00849"/>
    </source>
</evidence>
<dbReference type="SMART" id="SM00849">
    <property type="entry name" value="Lactamase_B"/>
    <property type="match status" value="1"/>
</dbReference>
<dbReference type="PANTHER" id="PTHR48207:SF3">
    <property type="entry name" value="SUCCINATE--HYDROXYMETHYLGLUTARATE COA-TRANSFERASE"/>
    <property type="match status" value="1"/>
</dbReference>
<dbReference type="SUPFAM" id="SSF56281">
    <property type="entry name" value="Metallo-hydrolase/oxidoreductase"/>
    <property type="match status" value="1"/>
</dbReference>